<evidence type="ECO:0000259" key="1">
    <source>
        <dbReference type="Pfam" id="PF13614"/>
    </source>
</evidence>
<evidence type="ECO:0000313" key="2">
    <source>
        <dbReference type="EMBL" id="ABF89322.1"/>
    </source>
</evidence>
<dbReference type="InterPro" id="IPR027417">
    <property type="entry name" value="P-loop_NTPase"/>
</dbReference>
<keyword evidence="3" id="KW-1185">Reference proteome</keyword>
<dbReference type="SUPFAM" id="SSF52540">
    <property type="entry name" value="P-loop containing nucleoside triphosphate hydrolases"/>
    <property type="match status" value="1"/>
</dbReference>
<sequence length="273" mass="29712">MDEECPRMRRIAFINEKGGTCKTTLAVNTAAWLAKERGLRVLLVDLDTQGHAGKALGVDVRTLPRNVFHLLTDTSVRFEDVVQRSALEGLDVLPAYKEMADFPVVVAADERRAHRLADRLRAAEAAGYDAIVFDAPPSMGTTTRNILVAATEVVVPVALTYLALDGCAEVADTVRQVGEAEGRPDLRVTKVVPTLYRKTALATAILERLKAYFPDALAATPLGYDVKVDEAQSHGQTIWEYAPRSRGAQMLAAIAAELHGEPAPKRRRASQKA</sequence>
<dbReference type="Pfam" id="PF13614">
    <property type="entry name" value="AAA_31"/>
    <property type="match status" value="1"/>
</dbReference>
<dbReference type="AlphaFoldDB" id="Q1D071"/>
<protein>
    <submittedName>
        <fullName evidence="2">Sporulation initiation inhibitor protein</fullName>
    </submittedName>
</protein>
<dbReference type="Proteomes" id="UP000002402">
    <property type="component" value="Chromosome"/>
</dbReference>
<dbReference type="CDD" id="cd02042">
    <property type="entry name" value="ParAB_family"/>
    <property type="match status" value="1"/>
</dbReference>
<accession>Q1D071</accession>
<proteinExistence type="predicted"/>
<dbReference type="HOGENOM" id="CLU_037612_1_4_7"/>
<gene>
    <name evidence="2" type="ordered locus">MXAN_5815</name>
</gene>
<dbReference type="InterPro" id="IPR025669">
    <property type="entry name" value="AAA_dom"/>
</dbReference>
<dbReference type="eggNOG" id="COG1192">
    <property type="taxonomic scope" value="Bacteria"/>
</dbReference>
<reference evidence="2 3" key="1">
    <citation type="journal article" date="2006" name="Proc. Natl. Acad. Sci. U.S.A.">
        <title>Evolution of sensory complexity recorded in a myxobacterial genome.</title>
        <authorList>
            <person name="Goldman B.S."/>
            <person name="Nierman W.C."/>
            <person name="Kaiser D."/>
            <person name="Slater S.C."/>
            <person name="Durkin A.S."/>
            <person name="Eisen J.A."/>
            <person name="Ronning C.M."/>
            <person name="Barbazuk W.B."/>
            <person name="Blanchard M."/>
            <person name="Field C."/>
            <person name="Halling C."/>
            <person name="Hinkle G."/>
            <person name="Iartchuk O."/>
            <person name="Kim H.S."/>
            <person name="Mackenzie C."/>
            <person name="Madupu R."/>
            <person name="Miller N."/>
            <person name="Shvartsbeyn A."/>
            <person name="Sullivan S.A."/>
            <person name="Vaudin M."/>
            <person name="Wiegand R."/>
            <person name="Kaplan H.B."/>
        </authorList>
    </citation>
    <scope>NUCLEOTIDE SEQUENCE [LARGE SCALE GENOMIC DNA]</scope>
    <source>
        <strain evidence="3">DK1622</strain>
    </source>
</reference>
<dbReference type="STRING" id="246197.MXAN_5815"/>
<name>Q1D071_MYXXD</name>
<organism evidence="2 3">
    <name type="scientific">Myxococcus xanthus (strain DK1622)</name>
    <dbReference type="NCBI Taxonomy" id="246197"/>
    <lineage>
        <taxon>Bacteria</taxon>
        <taxon>Pseudomonadati</taxon>
        <taxon>Myxococcota</taxon>
        <taxon>Myxococcia</taxon>
        <taxon>Myxococcales</taxon>
        <taxon>Cystobacterineae</taxon>
        <taxon>Myxococcaceae</taxon>
        <taxon>Myxococcus</taxon>
    </lineage>
</organism>
<dbReference type="PANTHER" id="PTHR13696">
    <property type="entry name" value="P-LOOP CONTAINING NUCLEOSIDE TRIPHOSPHATE HYDROLASE"/>
    <property type="match status" value="1"/>
</dbReference>
<evidence type="ECO:0000313" key="3">
    <source>
        <dbReference type="Proteomes" id="UP000002402"/>
    </source>
</evidence>
<dbReference type="EMBL" id="CP000113">
    <property type="protein sequence ID" value="ABF89322.1"/>
    <property type="molecule type" value="Genomic_DNA"/>
</dbReference>
<dbReference type="KEGG" id="mxa:MXAN_5815"/>
<dbReference type="EnsemblBacteria" id="ABF89322">
    <property type="protein sequence ID" value="ABF89322"/>
    <property type="gene ID" value="MXAN_5815"/>
</dbReference>
<feature type="domain" description="AAA" evidence="1">
    <location>
        <begin position="8"/>
        <end position="180"/>
    </location>
</feature>
<dbReference type="Gene3D" id="3.40.50.300">
    <property type="entry name" value="P-loop containing nucleotide triphosphate hydrolases"/>
    <property type="match status" value="1"/>
</dbReference>
<dbReference type="InterPro" id="IPR050678">
    <property type="entry name" value="DNA_Partitioning_ATPase"/>
</dbReference>
<dbReference type="PANTHER" id="PTHR13696:SF52">
    <property type="entry name" value="PARA FAMILY PROTEIN CT_582"/>
    <property type="match status" value="1"/>
</dbReference>